<feature type="transmembrane region" description="Helical" evidence="2">
    <location>
        <begin position="299"/>
        <end position="325"/>
    </location>
</feature>
<keyword evidence="2" id="KW-0812">Transmembrane</keyword>
<feature type="transmembrane region" description="Helical" evidence="2">
    <location>
        <begin position="223"/>
        <end position="239"/>
    </location>
</feature>
<keyword evidence="2" id="KW-1133">Transmembrane helix</keyword>
<proteinExistence type="predicted"/>
<keyword evidence="2" id="KW-0472">Membrane</keyword>
<name>A0A1C4VDD7_9ACTN</name>
<feature type="transmembrane region" description="Helical" evidence="2">
    <location>
        <begin position="104"/>
        <end position="126"/>
    </location>
</feature>
<organism evidence="3 4">
    <name type="scientific">Micromonospora purpureochromogenes</name>
    <dbReference type="NCBI Taxonomy" id="47872"/>
    <lineage>
        <taxon>Bacteria</taxon>
        <taxon>Bacillati</taxon>
        <taxon>Actinomycetota</taxon>
        <taxon>Actinomycetes</taxon>
        <taxon>Micromonosporales</taxon>
        <taxon>Micromonosporaceae</taxon>
        <taxon>Micromonospora</taxon>
    </lineage>
</organism>
<dbReference type="RefSeq" id="WP_088960045.1">
    <property type="nucleotide sequence ID" value="NZ_LT607410.1"/>
</dbReference>
<evidence type="ECO:0000313" key="4">
    <source>
        <dbReference type="Proteomes" id="UP000198228"/>
    </source>
</evidence>
<sequence>MSDQSPSGPPEPDPVDRPAPGGPVGPAGPYQGWVFPPTGGYPPGADPYPGYPPGYPPYAGHLPYGWPAAGGWDPADPLVNPPQAGIDGWFSRCAGALRRGWRTLLPIMLLTQALPAAVVSIISLGLEPSSQLPADGSLSPGYLGDFLTFGGATMVAALLLYLLQSVGWAAGTWVVTRQAAGEPVDLGGALRYGVRRAPGLYGWTLLTGLLAAVGFCFCVIPGVYLAFALALAGPVYLFERQNPIGRSFHLFRSRLGMVPARVALVAAAVVAGTVVGAVLEAVGTAPLGTDPFAAPGTAVGAVVVVAVTAALVVPVYLVQLVGLIVTYAEQRAHEGPVNAARLAAELG</sequence>
<accession>A0A1C4VDD7</accession>
<evidence type="ECO:0000256" key="2">
    <source>
        <dbReference type="SAM" id="Phobius"/>
    </source>
</evidence>
<reference evidence="3 4" key="1">
    <citation type="submission" date="2016-06" db="EMBL/GenBank/DDBJ databases">
        <authorList>
            <person name="Kjaerup R.B."/>
            <person name="Dalgaard T.S."/>
            <person name="Juul-Madsen H.R."/>
        </authorList>
    </citation>
    <scope>NUCLEOTIDE SEQUENCE [LARGE SCALE GENOMIC DNA]</scope>
    <source>
        <strain evidence="3 4">DSM 43821</strain>
    </source>
</reference>
<feature type="transmembrane region" description="Helical" evidence="2">
    <location>
        <begin position="260"/>
        <end position="279"/>
    </location>
</feature>
<feature type="region of interest" description="Disordered" evidence="1">
    <location>
        <begin position="1"/>
        <end position="38"/>
    </location>
</feature>
<protein>
    <submittedName>
        <fullName evidence="3">Uncharacterized protein</fullName>
    </submittedName>
</protein>
<feature type="transmembrane region" description="Helical" evidence="2">
    <location>
        <begin position="200"/>
        <end position="217"/>
    </location>
</feature>
<gene>
    <name evidence="3" type="ORF">GA0074696_1052</name>
</gene>
<dbReference type="EMBL" id="LT607410">
    <property type="protein sequence ID" value="SCE81997.1"/>
    <property type="molecule type" value="Genomic_DNA"/>
</dbReference>
<dbReference type="Proteomes" id="UP000198228">
    <property type="component" value="Chromosome I"/>
</dbReference>
<evidence type="ECO:0000256" key="1">
    <source>
        <dbReference type="SAM" id="MobiDB-lite"/>
    </source>
</evidence>
<feature type="transmembrane region" description="Helical" evidence="2">
    <location>
        <begin position="146"/>
        <end position="163"/>
    </location>
</feature>
<evidence type="ECO:0000313" key="3">
    <source>
        <dbReference type="EMBL" id="SCE81997.1"/>
    </source>
</evidence>
<dbReference type="AlphaFoldDB" id="A0A1C4VDD7"/>